<dbReference type="Proteomes" id="UP000028725">
    <property type="component" value="Unassembled WGS sequence"/>
</dbReference>
<reference evidence="1 2" key="1">
    <citation type="submission" date="2014-04" db="EMBL/GenBank/DDBJ databases">
        <title>Genome assembly of Hyalangium minutum DSM 14724.</title>
        <authorList>
            <person name="Sharma G."/>
            <person name="Subramanian S."/>
        </authorList>
    </citation>
    <scope>NUCLEOTIDE SEQUENCE [LARGE SCALE GENOMIC DNA]</scope>
    <source>
        <strain evidence="1 2">DSM 14724</strain>
    </source>
</reference>
<sequence length="1028" mass="107063">MAGLLLTVATTASASWTVKDVPGTPNDVEVWDDTRFSVSTSTGAYLYSTDGGTLASLSTGPSTGTYLTGNGCFASFVSNDSVVSPANCAGADNVLGDNRLAGPKVKATETGAFYALVQEPDLGAARVAFGPPGSFEARPWRSYQLFSGTAMALGVAHHGAAEHALAAVSFLRDVNLHWLIDGSPAGTPITPLNDGSFPPKEVQTIDLFPTGRADPTALLGWNNGLYRGELSRGPGANVSFGEVPLPGGPGLVTALDVNTGVGAQHGDGFGMATVRRSGGVALLRTVPTTRPQDIGTQWVASTPVPALSSLLSPRYLECQGAKLCVVAQTTANTGNVFVYINDAPPQLMVGTGQAEPFILPERTSRTVNVSAPDSDGDPVRLEVSPSSVSLPGLTMTPTVVGGGVDLAITAGAVCATISQPLTITATDGLDGHAVVRNYLLQVQHTLQPNAPVITPQEQPGPIPAGSGRRTFKASQTNAGCVIREYRWTPLSPGAPPLELSGADKSTAVFDSPQILCNPLGETHRYLVEAVDEGGLVSQPTDLTLQVLPWGAPSPPLAPNTQVTVVAGDTASGPVWLRPAAPVHPCEGSNGFPGVETVWELADGQPPPPGVRLVTQDGTRITGSRVVTPELGIEADECIDAEFSIDVQHFTAGAPGPASAVSRVLVKVQSHLNPVSEGTVTLTPTLTTAESVAGIAGVTGIQCLDQRTERLQARLTLKQGGMVIREATVPVPGPWQFTLGEACFGATYQLEGELLAGKNSGSGVLPGGPQSVVVREDISVPPVERVTLEPMEAPHLTAQCGQPATGTLEQRPLAPCAELPVSWEQVGGPALTEASFTGQRIDVATQEADFGALIGQQVVMRMRARTMQETSLDQEIPITVEPFVELQRRTERGTGTDTGLVGVSVELRNTTACGVSEVEHWERLEGMDYQPGSARFNGTPVEAELDGDVLKMKGLVLEGGSLGQLTYVVRPRLLESARFEGQSFLRKVSLSRPLEEPPVEGCGCSGGGSGLAAFGLASLAAALRSRRGR</sequence>
<gene>
    <name evidence="1" type="ORF">DB31_6317</name>
</gene>
<proteinExistence type="predicted"/>
<evidence type="ECO:0000313" key="2">
    <source>
        <dbReference type="Proteomes" id="UP000028725"/>
    </source>
</evidence>
<dbReference type="AlphaFoldDB" id="A0A085WNS9"/>
<organism evidence="1 2">
    <name type="scientific">Hyalangium minutum</name>
    <dbReference type="NCBI Taxonomy" id="394096"/>
    <lineage>
        <taxon>Bacteria</taxon>
        <taxon>Pseudomonadati</taxon>
        <taxon>Myxococcota</taxon>
        <taxon>Myxococcia</taxon>
        <taxon>Myxococcales</taxon>
        <taxon>Cystobacterineae</taxon>
        <taxon>Archangiaceae</taxon>
        <taxon>Hyalangium</taxon>
    </lineage>
</organism>
<evidence type="ECO:0000313" key="1">
    <source>
        <dbReference type="EMBL" id="KFE69342.1"/>
    </source>
</evidence>
<comment type="caution">
    <text evidence="1">The sequence shown here is derived from an EMBL/GenBank/DDBJ whole genome shotgun (WGS) entry which is preliminary data.</text>
</comment>
<keyword evidence="2" id="KW-1185">Reference proteome</keyword>
<dbReference type="STRING" id="394096.DB31_6317"/>
<dbReference type="EMBL" id="JMCB01000004">
    <property type="protein sequence ID" value="KFE69342.1"/>
    <property type="molecule type" value="Genomic_DNA"/>
</dbReference>
<name>A0A085WNS9_9BACT</name>
<protein>
    <submittedName>
        <fullName evidence="1">Uncharacterized protein</fullName>
    </submittedName>
</protein>
<accession>A0A085WNS9</accession>